<dbReference type="RefSeq" id="WP_194556029.1">
    <property type="nucleotide sequence ID" value="NZ_JADKMY010000001.1"/>
</dbReference>
<evidence type="ECO:0000256" key="5">
    <source>
        <dbReference type="SAM" id="MobiDB-lite"/>
    </source>
</evidence>
<comment type="caution">
    <text evidence="7">The sequence shown here is derived from an EMBL/GenBank/DDBJ whole genome shotgun (WGS) entry which is preliminary data.</text>
</comment>
<feature type="domain" description="HTH tetR-type" evidence="6">
    <location>
        <begin position="23"/>
        <end position="83"/>
    </location>
</feature>
<feature type="region of interest" description="Disordered" evidence="5">
    <location>
        <begin position="1"/>
        <end position="22"/>
    </location>
</feature>
<feature type="DNA-binding region" description="H-T-H motif" evidence="4">
    <location>
        <begin position="46"/>
        <end position="65"/>
    </location>
</feature>
<dbReference type="PANTHER" id="PTHR30055:SF234">
    <property type="entry name" value="HTH-TYPE TRANSCRIPTIONAL REGULATOR BETI"/>
    <property type="match status" value="1"/>
</dbReference>
<protein>
    <submittedName>
        <fullName evidence="7">Helix-turn-helix transcriptional regulator</fullName>
    </submittedName>
</protein>
<dbReference type="SUPFAM" id="SSF46689">
    <property type="entry name" value="Homeodomain-like"/>
    <property type="match status" value="1"/>
</dbReference>
<dbReference type="Proteomes" id="UP000635902">
    <property type="component" value="Unassembled WGS sequence"/>
</dbReference>
<gene>
    <name evidence="7" type="ORF">IRY30_03760</name>
</gene>
<keyword evidence="3" id="KW-0804">Transcription</keyword>
<evidence type="ECO:0000313" key="7">
    <source>
        <dbReference type="EMBL" id="MBF4553199.1"/>
    </source>
</evidence>
<dbReference type="Pfam" id="PF00440">
    <property type="entry name" value="TetR_N"/>
    <property type="match status" value="1"/>
</dbReference>
<dbReference type="InterPro" id="IPR050109">
    <property type="entry name" value="HTH-type_TetR-like_transc_reg"/>
</dbReference>
<dbReference type="InterPro" id="IPR001647">
    <property type="entry name" value="HTH_TetR"/>
</dbReference>
<keyword evidence="2 4" id="KW-0238">DNA-binding</keyword>
<dbReference type="EMBL" id="JADKMY010000001">
    <property type="protein sequence ID" value="MBF4553199.1"/>
    <property type="molecule type" value="Genomic_DNA"/>
</dbReference>
<name>A0ABR9ZJ11_9CORY</name>
<evidence type="ECO:0000256" key="2">
    <source>
        <dbReference type="ARBA" id="ARBA00023125"/>
    </source>
</evidence>
<evidence type="ECO:0000259" key="6">
    <source>
        <dbReference type="PROSITE" id="PS50977"/>
    </source>
</evidence>
<sequence length="246" mass="26156">METRDDTELAPSATRGRRERAKAEKRARILAAARALFEERGFERTSMSEVARAADVAEGTVFRYAATKVELLMMVVDALWGAHERATTSTSLSAFAAPDAPDAPGTATASGESADRIAELISPLVTAMRRWSELATWVAREILFGADMPHRLRVLDHVDRLEEQIAARLQDGRADASGAIGAARDGATGTAGEEPGAAAAAGARLIVAGVLAELNRSRQRRTDGEDVDVVLRRLIDLVVAGAGAAR</sequence>
<dbReference type="PANTHER" id="PTHR30055">
    <property type="entry name" value="HTH-TYPE TRANSCRIPTIONAL REGULATOR RUTR"/>
    <property type="match status" value="1"/>
</dbReference>
<keyword evidence="8" id="KW-1185">Reference proteome</keyword>
<evidence type="ECO:0000256" key="3">
    <source>
        <dbReference type="ARBA" id="ARBA00023163"/>
    </source>
</evidence>
<proteinExistence type="predicted"/>
<dbReference type="PRINTS" id="PR00455">
    <property type="entry name" value="HTHTETR"/>
</dbReference>
<keyword evidence="1" id="KW-0805">Transcription regulation</keyword>
<accession>A0ABR9ZJ11</accession>
<evidence type="ECO:0000256" key="4">
    <source>
        <dbReference type="PROSITE-ProRule" id="PRU00335"/>
    </source>
</evidence>
<reference evidence="7 8" key="1">
    <citation type="submission" date="2020-10" db="EMBL/GenBank/DDBJ databases">
        <title>Novel species in genus Corynebacterium.</title>
        <authorList>
            <person name="Zhang G."/>
        </authorList>
    </citation>
    <scope>NUCLEOTIDE SEQUENCE [LARGE SCALE GENOMIC DNA]</scope>
    <source>
        <strain evidence="7 8">DSM 45110</strain>
    </source>
</reference>
<evidence type="ECO:0000256" key="1">
    <source>
        <dbReference type="ARBA" id="ARBA00023015"/>
    </source>
</evidence>
<organism evidence="7 8">
    <name type="scientific">Corynebacterium suicordis DSM 45110</name>
    <dbReference type="NCBI Taxonomy" id="1121369"/>
    <lineage>
        <taxon>Bacteria</taxon>
        <taxon>Bacillati</taxon>
        <taxon>Actinomycetota</taxon>
        <taxon>Actinomycetes</taxon>
        <taxon>Mycobacteriales</taxon>
        <taxon>Corynebacteriaceae</taxon>
        <taxon>Corynebacterium</taxon>
    </lineage>
</organism>
<dbReference type="InterPro" id="IPR009057">
    <property type="entry name" value="Homeodomain-like_sf"/>
</dbReference>
<dbReference type="Gene3D" id="1.10.357.10">
    <property type="entry name" value="Tetracycline Repressor, domain 2"/>
    <property type="match status" value="1"/>
</dbReference>
<dbReference type="PROSITE" id="PS50977">
    <property type="entry name" value="HTH_TETR_2"/>
    <property type="match status" value="1"/>
</dbReference>
<evidence type="ECO:0000313" key="8">
    <source>
        <dbReference type="Proteomes" id="UP000635902"/>
    </source>
</evidence>